<comment type="caution">
    <text evidence="1">The sequence shown here is derived from an EMBL/GenBank/DDBJ whole genome shotgun (WGS) entry which is preliminary data.</text>
</comment>
<keyword evidence="2" id="KW-1185">Reference proteome</keyword>
<evidence type="ECO:0000313" key="2">
    <source>
        <dbReference type="Proteomes" id="UP000243217"/>
    </source>
</evidence>
<dbReference type="EMBL" id="JNBS01003560">
    <property type="protein sequence ID" value="OQR86112.1"/>
    <property type="molecule type" value="Genomic_DNA"/>
</dbReference>
<dbReference type="STRING" id="74557.A0A1V9YK68"/>
<dbReference type="InterPro" id="IPR011053">
    <property type="entry name" value="Single_hybrid_motif"/>
</dbReference>
<reference evidence="1 2" key="1">
    <citation type="journal article" date="2014" name="Genome Biol. Evol.">
        <title>The secreted proteins of Achlya hypogyna and Thraustotheca clavata identify the ancestral oomycete secretome and reveal gene acquisitions by horizontal gene transfer.</title>
        <authorList>
            <person name="Misner I."/>
            <person name="Blouin N."/>
            <person name="Leonard G."/>
            <person name="Richards T.A."/>
            <person name="Lane C.E."/>
        </authorList>
    </citation>
    <scope>NUCLEOTIDE SEQUENCE [LARGE SCALE GENOMIC DNA]</scope>
    <source>
        <strain evidence="1 2">ATCC 34112</strain>
    </source>
</reference>
<protein>
    <recommendedName>
        <fullName evidence="3">Lipoyl-binding domain-containing protein</fullName>
    </recommendedName>
</protein>
<proteinExistence type="predicted"/>
<gene>
    <name evidence="1" type="ORF">THRCLA_22979</name>
</gene>
<organism evidence="1 2">
    <name type="scientific">Thraustotheca clavata</name>
    <dbReference type="NCBI Taxonomy" id="74557"/>
    <lineage>
        <taxon>Eukaryota</taxon>
        <taxon>Sar</taxon>
        <taxon>Stramenopiles</taxon>
        <taxon>Oomycota</taxon>
        <taxon>Saprolegniomycetes</taxon>
        <taxon>Saprolegniales</taxon>
        <taxon>Achlyaceae</taxon>
        <taxon>Thraustotheca</taxon>
    </lineage>
</organism>
<accession>A0A1V9YK68</accession>
<dbReference type="AlphaFoldDB" id="A0A1V9YK68"/>
<sequence length="117" mass="12769">MPKVSPSMSVGRITAWKKNVGDYVECYDLLFEFDAKGVTDDDVSSATQMELECCDEGYLALVVDSIPDGKLIAPGAPVALLCDSKEEMNDIQTKFTNAKDIKNAVGDAQVMAWHAYL</sequence>
<dbReference type="SUPFAM" id="SSF51230">
    <property type="entry name" value="Single hybrid motif"/>
    <property type="match status" value="1"/>
</dbReference>
<dbReference type="CDD" id="cd06849">
    <property type="entry name" value="lipoyl_domain"/>
    <property type="match status" value="1"/>
</dbReference>
<dbReference type="OrthoDB" id="537444at2759"/>
<dbReference type="Proteomes" id="UP000243217">
    <property type="component" value="Unassembled WGS sequence"/>
</dbReference>
<name>A0A1V9YK68_9STRA</name>
<evidence type="ECO:0008006" key="3">
    <source>
        <dbReference type="Google" id="ProtNLM"/>
    </source>
</evidence>
<dbReference type="Gene3D" id="2.40.50.100">
    <property type="match status" value="1"/>
</dbReference>
<evidence type="ECO:0000313" key="1">
    <source>
        <dbReference type="EMBL" id="OQR86112.1"/>
    </source>
</evidence>
<feature type="non-terminal residue" evidence="1">
    <location>
        <position position="117"/>
    </location>
</feature>